<sequence>MSLITKLAALMLGAMLCSPALAQDADWNKVVEAAKKEGTVTVYNSQLGAPNFLAVAESFQKKYGIKVESLDLRASELTERLRAEQAAGRFIADIQMHSANSIETGVTQGTLVQPLGTIPNVANIREDMRKEITDTHVPGFLQAYGILVNTSLVKPEDEPKSWKDLADPKWKGKILSDDMRPLGSGGTMFVVFHKALGQAFNEKLAENKPVFSRDLRNDAKRVARGEYPVYIPQMFAFANDLKGLPIKVIVPPEGVPYVSIHFAMMKNAPHPNASKLFINHFLDMESQVTYAKAWMLPVAKGVEDQLDPESKRFAGAKLLGTREMNEYGPMMDLAKKIYP</sequence>
<dbReference type="PANTHER" id="PTHR30006">
    <property type="entry name" value="THIAMINE-BINDING PERIPLASMIC PROTEIN-RELATED"/>
    <property type="match status" value="1"/>
</dbReference>
<feature type="signal peptide" evidence="2">
    <location>
        <begin position="1"/>
        <end position="22"/>
    </location>
</feature>
<dbReference type="RefSeq" id="WP_046667510.1">
    <property type="nucleotide sequence ID" value="NZ_CCRH01000009.1"/>
</dbReference>
<dbReference type="OrthoDB" id="9766989at2"/>
<gene>
    <name evidence="3" type="ORF">NGAL_HAMBI1145_34190</name>
</gene>
<dbReference type="Pfam" id="PF13343">
    <property type="entry name" value="SBP_bac_6"/>
    <property type="match status" value="1"/>
</dbReference>
<protein>
    <submittedName>
        <fullName evidence="3">Ferric transporter ATP-binding subunit</fullName>
    </submittedName>
</protein>
<dbReference type="GO" id="GO:0005524">
    <property type="term" value="F:ATP binding"/>
    <property type="evidence" value="ECO:0007669"/>
    <property type="project" value="UniProtKB-KW"/>
</dbReference>
<dbReference type="GO" id="GO:0030975">
    <property type="term" value="F:thiamine binding"/>
    <property type="evidence" value="ECO:0007669"/>
    <property type="project" value="TreeGrafter"/>
</dbReference>
<dbReference type="GO" id="GO:0030976">
    <property type="term" value="F:thiamine pyrophosphate binding"/>
    <property type="evidence" value="ECO:0007669"/>
    <property type="project" value="TreeGrafter"/>
</dbReference>
<dbReference type="PANTHER" id="PTHR30006:SF2">
    <property type="entry name" value="ABC TRANSPORTER SUBSTRATE-BINDING PROTEIN"/>
    <property type="match status" value="1"/>
</dbReference>
<evidence type="ECO:0000256" key="2">
    <source>
        <dbReference type="SAM" id="SignalP"/>
    </source>
</evidence>
<keyword evidence="3" id="KW-0547">Nucleotide-binding</keyword>
<dbReference type="SUPFAM" id="SSF53850">
    <property type="entry name" value="Periplasmic binding protein-like II"/>
    <property type="match status" value="1"/>
</dbReference>
<dbReference type="GO" id="GO:0015888">
    <property type="term" value="P:thiamine transport"/>
    <property type="evidence" value="ECO:0007669"/>
    <property type="project" value="TreeGrafter"/>
</dbReference>
<keyword evidence="3" id="KW-0067">ATP-binding</keyword>
<accession>A0A0T7FNJ5</accession>
<organism evidence="3 4">
    <name type="scientific">Neorhizobium galegae bv. officinalis</name>
    <dbReference type="NCBI Taxonomy" id="323656"/>
    <lineage>
        <taxon>Bacteria</taxon>
        <taxon>Pseudomonadati</taxon>
        <taxon>Pseudomonadota</taxon>
        <taxon>Alphaproteobacteria</taxon>
        <taxon>Hyphomicrobiales</taxon>
        <taxon>Rhizobiaceae</taxon>
        <taxon>Rhizobium/Agrobacterium group</taxon>
        <taxon>Neorhizobium</taxon>
    </lineage>
</organism>
<dbReference type="AlphaFoldDB" id="A0A0T7FNJ5"/>
<dbReference type="Proteomes" id="UP000046176">
    <property type="component" value="Unassembled WGS sequence"/>
</dbReference>
<proteinExistence type="predicted"/>
<reference evidence="3 4" key="1">
    <citation type="submission" date="2014-08" db="EMBL/GenBank/DDBJ databases">
        <authorList>
            <person name="Chen Y.-H."/>
        </authorList>
    </citation>
    <scope>NUCLEOTIDE SEQUENCE [LARGE SCALE GENOMIC DNA]</scope>
</reference>
<evidence type="ECO:0000313" key="4">
    <source>
        <dbReference type="Proteomes" id="UP000046176"/>
    </source>
</evidence>
<keyword evidence="1 2" id="KW-0732">Signal</keyword>
<dbReference type="EMBL" id="CCRH01000009">
    <property type="protein sequence ID" value="CDZ36592.1"/>
    <property type="molecule type" value="Genomic_DNA"/>
</dbReference>
<feature type="chain" id="PRO_5006682375" evidence="2">
    <location>
        <begin position="23"/>
        <end position="339"/>
    </location>
</feature>
<evidence type="ECO:0000313" key="3">
    <source>
        <dbReference type="EMBL" id="CDZ36592.1"/>
    </source>
</evidence>
<dbReference type="Gene3D" id="3.40.190.10">
    <property type="entry name" value="Periplasmic binding protein-like II"/>
    <property type="match status" value="2"/>
</dbReference>
<dbReference type="GO" id="GO:0030288">
    <property type="term" value="C:outer membrane-bounded periplasmic space"/>
    <property type="evidence" value="ECO:0007669"/>
    <property type="project" value="TreeGrafter"/>
</dbReference>
<evidence type="ECO:0000256" key="1">
    <source>
        <dbReference type="ARBA" id="ARBA00022729"/>
    </source>
</evidence>
<name>A0A0T7FNJ5_NEOGA</name>